<organism evidence="6 7">
    <name type="scientific">Operophtera brumata</name>
    <name type="common">Winter moth</name>
    <name type="synonym">Phalaena brumata</name>
    <dbReference type="NCBI Taxonomy" id="104452"/>
    <lineage>
        <taxon>Eukaryota</taxon>
        <taxon>Metazoa</taxon>
        <taxon>Ecdysozoa</taxon>
        <taxon>Arthropoda</taxon>
        <taxon>Hexapoda</taxon>
        <taxon>Insecta</taxon>
        <taxon>Pterygota</taxon>
        <taxon>Neoptera</taxon>
        <taxon>Endopterygota</taxon>
        <taxon>Lepidoptera</taxon>
        <taxon>Glossata</taxon>
        <taxon>Ditrysia</taxon>
        <taxon>Geometroidea</taxon>
        <taxon>Geometridae</taxon>
        <taxon>Larentiinae</taxon>
        <taxon>Operophtera</taxon>
    </lineage>
</organism>
<protein>
    <submittedName>
        <fullName evidence="6">Lipopolysaccharide binding protein</fullName>
    </submittedName>
</protein>
<dbReference type="SUPFAM" id="SSF56436">
    <property type="entry name" value="C-type lectin-like"/>
    <property type="match status" value="1"/>
</dbReference>
<feature type="domain" description="C-type lectin" evidence="5">
    <location>
        <begin position="1"/>
        <end position="131"/>
    </location>
</feature>
<evidence type="ECO:0000313" key="7">
    <source>
        <dbReference type="Proteomes" id="UP000037510"/>
    </source>
</evidence>
<dbReference type="InterPro" id="IPR016187">
    <property type="entry name" value="CTDL_fold"/>
</dbReference>
<keyword evidence="2" id="KW-0964">Secreted</keyword>
<keyword evidence="3" id="KW-0732">Signal</keyword>
<evidence type="ECO:0000256" key="2">
    <source>
        <dbReference type="ARBA" id="ARBA00022525"/>
    </source>
</evidence>
<dbReference type="InterPro" id="IPR051663">
    <property type="entry name" value="CLec_Tetranectin-domain"/>
</dbReference>
<evidence type="ECO:0000256" key="3">
    <source>
        <dbReference type="ARBA" id="ARBA00022729"/>
    </source>
</evidence>
<keyword evidence="4" id="KW-0430">Lectin</keyword>
<dbReference type="PANTHER" id="PTHR22799">
    <property type="entry name" value="TETRANECTIN-RELATED"/>
    <property type="match status" value="1"/>
</dbReference>
<comment type="subcellular location">
    <subcellularLocation>
        <location evidence="1">Secreted</location>
    </subcellularLocation>
</comment>
<sequence length="147" mass="16256">MCYTLFSKKADGWLKLHQVPATWREARLRCHAEGSVLASPLTNQLQSAIIDHVREVRGTELTTIFTGVHASFSKGDYFSIEGVPLLKLPLEWAPGEPDNYLNSESCLVMLTQSNGTVGDVMCSDVFPYVCYKKKTTLVLTGCGTHDT</sequence>
<dbReference type="GO" id="GO:0030246">
    <property type="term" value="F:carbohydrate binding"/>
    <property type="evidence" value="ECO:0007669"/>
    <property type="project" value="UniProtKB-KW"/>
</dbReference>
<dbReference type="GO" id="GO:0008083">
    <property type="term" value="F:growth factor activity"/>
    <property type="evidence" value="ECO:0007669"/>
    <property type="project" value="TreeGrafter"/>
</dbReference>
<evidence type="ECO:0000256" key="4">
    <source>
        <dbReference type="ARBA" id="ARBA00022734"/>
    </source>
</evidence>
<dbReference type="AlphaFoldDB" id="A0A0L7KPX1"/>
<evidence type="ECO:0000256" key="1">
    <source>
        <dbReference type="ARBA" id="ARBA00004613"/>
    </source>
</evidence>
<name>A0A0L7KPX1_OPEBR</name>
<dbReference type="InterPro" id="IPR016186">
    <property type="entry name" value="C-type_lectin-like/link_sf"/>
</dbReference>
<dbReference type="PANTHER" id="PTHR22799:SF1">
    <property type="entry name" value="C-TYPE LECTIN DOMAIN FAMILY 11 MEMBER A"/>
    <property type="match status" value="1"/>
</dbReference>
<accession>A0A0L7KPX1</accession>
<dbReference type="Gene3D" id="3.10.100.10">
    <property type="entry name" value="Mannose-Binding Protein A, subunit A"/>
    <property type="match status" value="1"/>
</dbReference>
<dbReference type="Pfam" id="PF00059">
    <property type="entry name" value="Lectin_C"/>
    <property type="match status" value="1"/>
</dbReference>
<proteinExistence type="predicted"/>
<reference evidence="6 7" key="1">
    <citation type="journal article" date="2015" name="Genome Biol. Evol.">
        <title>The genome of winter moth (Operophtera brumata) provides a genomic perspective on sexual dimorphism and phenology.</title>
        <authorList>
            <person name="Derks M.F."/>
            <person name="Smit S."/>
            <person name="Salis L."/>
            <person name="Schijlen E."/>
            <person name="Bossers A."/>
            <person name="Mateman C."/>
            <person name="Pijl A.S."/>
            <person name="de Ridder D."/>
            <person name="Groenen M.A."/>
            <person name="Visser M.E."/>
            <person name="Megens H.J."/>
        </authorList>
    </citation>
    <scope>NUCLEOTIDE SEQUENCE [LARGE SCALE GENOMIC DNA]</scope>
    <source>
        <strain evidence="6">WM2013NL</strain>
        <tissue evidence="6">Head and thorax</tissue>
    </source>
</reference>
<dbReference type="CDD" id="cd00037">
    <property type="entry name" value="CLECT"/>
    <property type="match status" value="1"/>
</dbReference>
<comment type="caution">
    <text evidence="6">The sequence shown here is derived from an EMBL/GenBank/DDBJ whole genome shotgun (WGS) entry which is preliminary data.</text>
</comment>
<dbReference type="Proteomes" id="UP000037510">
    <property type="component" value="Unassembled WGS sequence"/>
</dbReference>
<gene>
    <name evidence="6" type="ORF">OBRU01_23338</name>
</gene>
<dbReference type="SMART" id="SM00034">
    <property type="entry name" value="CLECT"/>
    <property type="match status" value="1"/>
</dbReference>
<dbReference type="InterPro" id="IPR001304">
    <property type="entry name" value="C-type_lectin-like"/>
</dbReference>
<evidence type="ECO:0000313" key="6">
    <source>
        <dbReference type="EMBL" id="KOB65024.1"/>
    </source>
</evidence>
<dbReference type="GO" id="GO:0005615">
    <property type="term" value="C:extracellular space"/>
    <property type="evidence" value="ECO:0007669"/>
    <property type="project" value="TreeGrafter"/>
</dbReference>
<dbReference type="EMBL" id="JTDY01007679">
    <property type="protein sequence ID" value="KOB65024.1"/>
    <property type="molecule type" value="Genomic_DNA"/>
</dbReference>
<dbReference type="PROSITE" id="PS50041">
    <property type="entry name" value="C_TYPE_LECTIN_2"/>
    <property type="match status" value="1"/>
</dbReference>
<keyword evidence="7" id="KW-1185">Reference proteome</keyword>
<evidence type="ECO:0000259" key="5">
    <source>
        <dbReference type="PROSITE" id="PS50041"/>
    </source>
</evidence>
<feature type="non-terminal residue" evidence="6">
    <location>
        <position position="147"/>
    </location>
</feature>